<dbReference type="OrthoDB" id="9791262at2"/>
<dbReference type="STRING" id="1035.BN961_03943"/>
<protein>
    <submittedName>
        <fullName evidence="2">Ectoine hydroxylase</fullName>
    </submittedName>
</protein>
<dbReference type="SUPFAM" id="SSF51197">
    <property type="entry name" value="Clavaminate synthase-like"/>
    <property type="match status" value="1"/>
</dbReference>
<name>A0A090N8T8_AFIFE</name>
<dbReference type="PANTHER" id="PTHR20883:SF48">
    <property type="entry name" value="ECTOINE DIOXYGENASE"/>
    <property type="match status" value="1"/>
</dbReference>
<evidence type="ECO:0000313" key="3">
    <source>
        <dbReference type="Proteomes" id="UP000035762"/>
    </source>
</evidence>
<accession>A0A090N8T8</accession>
<comment type="caution">
    <text evidence="2">The sequence shown here is derived from an EMBL/GenBank/DDBJ whole genome shotgun (WGS) entry which is preliminary data.</text>
</comment>
<dbReference type="AlphaFoldDB" id="A0A090N8T8"/>
<dbReference type="GO" id="GO:0005506">
    <property type="term" value="F:iron ion binding"/>
    <property type="evidence" value="ECO:0007669"/>
    <property type="project" value="UniProtKB-ARBA"/>
</dbReference>
<keyword evidence="3" id="KW-1185">Reference proteome</keyword>
<comment type="cofactor">
    <cofactor evidence="1">
        <name>Fe(2+)</name>
        <dbReference type="ChEBI" id="CHEBI:29033"/>
    </cofactor>
</comment>
<dbReference type="Gene3D" id="2.60.120.620">
    <property type="entry name" value="q2cbj1_9rhob like domain"/>
    <property type="match status" value="1"/>
</dbReference>
<dbReference type="Pfam" id="PF05721">
    <property type="entry name" value="PhyH"/>
    <property type="match status" value="1"/>
</dbReference>
<dbReference type="PANTHER" id="PTHR20883">
    <property type="entry name" value="PHYTANOYL-COA DIOXYGENASE DOMAIN CONTAINING 1"/>
    <property type="match status" value="1"/>
</dbReference>
<sequence length="323" mass="36025">MDKRALEGISNGAASLIAAPVTRKEQSMLTDRHVAEYQTKGFAVAEGLFTEQEIGELRRVTDELIVEASALTSPTPTFELEPSHAPEQPAVRRIEMPHRHFDFFREFVRHPALIDSLQKLIGPDVRVHNSKINLKPGRIGSPVEWHQDWCFYPHTNDAFLTVGVFLDDITSVNGPLLCLPGSHQGKIYDHHNPDTGYFCSAVDLDADPVNATGAEECVGPAGTVSFHHVRTMHASGPNMSAQARRLLLIGYAAADAWPLLGVRNWDQYEADMVCGRSTRNPRMVALPCPVPFPMPPEAQERFSLFDNQKRARRLLYDRPAEVN</sequence>
<dbReference type="GO" id="GO:0016706">
    <property type="term" value="F:2-oxoglutarate-dependent dioxygenase activity"/>
    <property type="evidence" value="ECO:0007669"/>
    <property type="project" value="UniProtKB-ARBA"/>
</dbReference>
<dbReference type="RefSeq" id="WP_051472558.1">
    <property type="nucleotide sequence ID" value="NZ_CCAZ020000003.1"/>
</dbReference>
<dbReference type="EMBL" id="CCAZ020000003">
    <property type="protein sequence ID" value="CEG10503.1"/>
    <property type="molecule type" value="Genomic_DNA"/>
</dbReference>
<reference evidence="2 3" key="1">
    <citation type="journal article" date="2014" name="Genome Announc.">
        <title>Genome Sequence of Afipia felis Strain 76713, Isolated in Hospital Water Using an Amoeba Co-Culture Procedure.</title>
        <authorList>
            <person name="Benamar S."/>
            <person name="La Scola B."/>
            <person name="Croce O."/>
        </authorList>
    </citation>
    <scope>NUCLEOTIDE SEQUENCE [LARGE SCALE GENOMIC DNA]</scope>
    <source>
        <strain evidence="2 3">76713</strain>
    </source>
</reference>
<evidence type="ECO:0000256" key="1">
    <source>
        <dbReference type="ARBA" id="ARBA00001954"/>
    </source>
</evidence>
<dbReference type="InterPro" id="IPR008775">
    <property type="entry name" value="Phytyl_CoA_dOase-like"/>
</dbReference>
<proteinExistence type="predicted"/>
<organism evidence="2 3">
    <name type="scientific">Afipia felis</name>
    <name type="common">Cat scratch disease bacillus</name>
    <dbReference type="NCBI Taxonomy" id="1035"/>
    <lineage>
        <taxon>Bacteria</taxon>
        <taxon>Pseudomonadati</taxon>
        <taxon>Pseudomonadota</taxon>
        <taxon>Alphaproteobacteria</taxon>
        <taxon>Hyphomicrobiales</taxon>
        <taxon>Nitrobacteraceae</taxon>
        <taxon>Afipia</taxon>
    </lineage>
</organism>
<evidence type="ECO:0000313" key="2">
    <source>
        <dbReference type="EMBL" id="CEG10503.1"/>
    </source>
</evidence>
<dbReference type="Proteomes" id="UP000035762">
    <property type="component" value="Unassembled WGS sequence"/>
</dbReference>
<gene>
    <name evidence="2" type="ORF">BN961_03943</name>
</gene>